<protein>
    <submittedName>
        <fullName evidence="1">Uncharacterized protein</fullName>
    </submittedName>
</protein>
<evidence type="ECO:0000313" key="1">
    <source>
        <dbReference type="EMBL" id="WHS63456.1"/>
    </source>
</evidence>
<evidence type="ECO:0000313" key="2">
    <source>
        <dbReference type="Proteomes" id="UP001240697"/>
    </source>
</evidence>
<dbReference type="RefSeq" id="WP_283484611.1">
    <property type="nucleotide sequence ID" value="NZ_CP125947.1"/>
</dbReference>
<reference evidence="1 2" key="1">
    <citation type="submission" date="2023-05" db="EMBL/GenBank/DDBJ databases">
        <authorList>
            <person name="Yin Y."/>
            <person name="Lu Z."/>
        </authorList>
    </citation>
    <scope>NUCLEOTIDE SEQUENCE [LARGE SCALE GENOMIC DNA]</scope>
    <source>
        <strain evidence="1 2">ZM22</strain>
    </source>
</reference>
<accession>A0ABY8SQB1</accession>
<sequence length="143" mass="16570">MLSYAIQKVGFDFDQLEPQGPIDLTGMLRAIDEFPWREQLQDWNEEQDGPLPALVLECEAERRQLWITALGEGLGQDFQLQSVSTQVRKGLFGKPRQERNVLVFEVFSRSTLNQLCALFCEREFDALDQEAQRLARQAEDYED</sequence>
<dbReference type="Proteomes" id="UP001240697">
    <property type="component" value="Chromosome"/>
</dbReference>
<dbReference type="EMBL" id="CP125947">
    <property type="protein sequence ID" value="WHS63456.1"/>
    <property type="molecule type" value="Genomic_DNA"/>
</dbReference>
<organism evidence="1 2">
    <name type="scientific">Comamonas resistens</name>
    <dbReference type="NCBI Taxonomy" id="3046670"/>
    <lineage>
        <taxon>Bacteria</taxon>
        <taxon>Pseudomonadati</taxon>
        <taxon>Pseudomonadota</taxon>
        <taxon>Betaproteobacteria</taxon>
        <taxon>Burkholderiales</taxon>
        <taxon>Comamonadaceae</taxon>
        <taxon>Comamonas</taxon>
    </lineage>
</organism>
<keyword evidence="2" id="KW-1185">Reference proteome</keyword>
<name>A0ABY8SQB1_9BURK</name>
<proteinExistence type="predicted"/>
<gene>
    <name evidence="1" type="ORF">QMY55_12915</name>
</gene>